<dbReference type="AlphaFoldDB" id="A0A9D5A4F0"/>
<dbReference type="FunFam" id="3.80.10.10:FF:001633">
    <property type="entry name" value="Uncharacterized protein"/>
    <property type="match status" value="1"/>
</dbReference>
<reference evidence="3 4" key="1">
    <citation type="journal article" date="2022" name="Nat. Genet.">
        <title>Improved pea reference genome and pan-genome highlight genomic features and evolutionary characteristics.</title>
        <authorList>
            <person name="Yang T."/>
            <person name="Liu R."/>
            <person name="Luo Y."/>
            <person name="Hu S."/>
            <person name="Wang D."/>
            <person name="Wang C."/>
            <person name="Pandey M.K."/>
            <person name="Ge S."/>
            <person name="Xu Q."/>
            <person name="Li N."/>
            <person name="Li G."/>
            <person name="Huang Y."/>
            <person name="Saxena R.K."/>
            <person name="Ji Y."/>
            <person name="Li M."/>
            <person name="Yan X."/>
            <person name="He Y."/>
            <person name="Liu Y."/>
            <person name="Wang X."/>
            <person name="Xiang C."/>
            <person name="Varshney R.K."/>
            <person name="Ding H."/>
            <person name="Gao S."/>
            <person name="Zong X."/>
        </authorList>
    </citation>
    <scope>NUCLEOTIDE SEQUENCE [LARGE SCALE GENOMIC DNA]</scope>
    <source>
        <strain evidence="3 4">cv. Zhongwan 6</strain>
    </source>
</reference>
<feature type="domain" description="F-box" evidence="2">
    <location>
        <begin position="128"/>
        <end position="172"/>
    </location>
</feature>
<sequence length="610" mass="66624">MQHSSIAAASQSSRGGDSADSSDIKRAKKRGSYNCGRCGLPKKGHNCNIKTPISATTTPADSSLSVVSVPSSAVSAFRQPPSNLRRALSFDGLEDRASGLDLLRLDDRADADSFVEPDLESDLDLDVDFDSSGLPASIRWDVLRRLPPAGLLSAAKVCKGWRETARKLWRATEELKLRVPAKVHVGFVASMLQKCPGIVRLSLRMESDFDSTMLACIAFSCPNLESMEISIFDTATNRINGDELGRFVADKRNLKSLKMEGCSNLGGFVICSSSLSTLWLSDLHSLSKMVFNCPQLREISLEFSCQENDSTDLITMIEGFGRSCLKLQNIHIASMRLSHTAVLALTAAQLRGLRMLSLVLGSELTDASVAAIASSYPNLELLDLSGSGISDSGIGMICNVFPETLKRLLLALCPNVTSSGIQFATAQLPLLELMDCGMTICDPNFPDPTADGNDCESQKTSTTNLQHINQKLIIKHSRLKKLSLWGCTGLDALYLNCPELIDLNLNSCRNLISERLLLQCPTLENVHASGCQDMLVGAIQSQVHNAFPAVDNHSPSKRLPDGSKRVRVPYLLSGESPEPDKKRRRIERLPCNVGWKLFYCIHMCNILYVT</sequence>
<proteinExistence type="predicted"/>
<dbReference type="InterPro" id="IPR032675">
    <property type="entry name" value="LRR_dom_sf"/>
</dbReference>
<name>A0A9D5A4F0_PEA</name>
<organism evidence="3 4">
    <name type="scientific">Pisum sativum</name>
    <name type="common">Garden pea</name>
    <name type="synonym">Lathyrus oleraceus</name>
    <dbReference type="NCBI Taxonomy" id="3888"/>
    <lineage>
        <taxon>Eukaryota</taxon>
        <taxon>Viridiplantae</taxon>
        <taxon>Streptophyta</taxon>
        <taxon>Embryophyta</taxon>
        <taxon>Tracheophyta</taxon>
        <taxon>Spermatophyta</taxon>
        <taxon>Magnoliopsida</taxon>
        <taxon>eudicotyledons</taxon>
        <taxon>Gunneridae</taxon>
        <taxon>Pentapetalae</taxon>
        <taxon>rosids</taxon>
        <taxon>fabids</taxon>
        <taxon>Fabales</taxon>
        <taxon>Fabaceae</taxon>
        <taxon>Papilionoideae</taxon>
        <taxon>50 kb inversion clade</taxon>
        <taxon>NPAAA clade</taxon>
        <taxon>Hologalegina</taxon>
        <taxon>IRL clade</taxon>
        <taxon>Fabeae</taxon>
        <taxon>Lathyrus</taxon>
    </lineage>
</organism>
<dbReference type="Gene3D" id="1.20.1280.50">
    <property type="match status" value="1"/>
</dbReference>
<dbReference type="PANTHER" id="PTHR13382">
    <property type="entry name" value="MITOCHONDRIAL ATP SYNTHASE COUPLING FACTOR B"/>
    <property type="match status" value="1"/>
</dbReference>
<dbReference type="GO" id="GO:0000077">
    <property type="term" value="P:DNA damage checkpoint signaling"/>
    <property type="evidence" value="ECO:0007669"/>
    <property type="project" value="EnsemblPlants"/>
</dbReference>
<dbReference type="Gramene" id="Psat06G0159800-T1">
    <property type="protein sequence ID" value="KAI5395049.1"/>
    <property type="gene ID" value="KIW84_061598"/>
</dbReference>
<dbReference type="GO" id="GO:0005737">
    <property type="term" value="C:cytoplasm"/>
    <property type="evidence" value="ECO:0007669"/>
    <property type="project" value="TreeGrafter"/>
</dbReference>
<accession>A0A9D5A4F0</accession>
<dbReference type="PANTHER" id="PTHR13382:SF21">
    <property type="entry name" value="OS12G0601000 PROTEIN"/>
    <property type="match status" value="1"/>
</dbReference>
<gene>
    <name evidence="3" type="ORF">KIW84_061598</name>
</gene>
<dbReference type="Gene3D" id="3.80.10.10">
    <property type="entry name" value="Ribonuclease Inhibitor"/>
    <property type="match status" value="2"/>
</dbReference>
<dbReference type="FunFam" id="3.80.10.10:FF:000597">
    <property type="entry name" value="F-box/LRR-repeat protein 17"/>
    <property type="match status" value="1"/>
</dbReference>
<dbReference type="SUPFAM" id="SSF81383">
    <property type="entry name" value="F-box domain"/>
    <property type="match status" value="1"/>
</dbReference>
<protein>
    <recommendedName>
        <fullName evidence="2">F-box domain-containing protein</fullName>
    </recommendedName>
</protein>
<dbReference type="GO" id="GO:0055047">
    <property type="term" value="P:generative cell mitosis"/>
    <property type="evidence" value="ECO:0007669"/>
    <property type="project" value="EnsemblPlants"/>
</dbReference>
<dbReference type="GO" id="GO:0001673">
    <property type="term" value="C:male germ cell nucleus"/>
    <property type="evidence" value="ECO:0007669"/>
    <property type="project" value="EnsemblPlants"/>
</dbReference>
<dbReference type="GO" id="GO:0009793">
    <property type="term" value="P:embryo development ending in seed dormancy"/>
    <property type="evidence" value="ECO:0007669"/>
    <property type="project" value="EnsemblPlants"/>
</dbReference>
<dbReference type="GO" id="GO:0019005">
    <property type="term" value="C:SCF ubiquitin ligase complex"/>
    <property type="evidence" value="ECO:0007669"/>
    <property type="project" value="EnsemblPlants"/>
</dbReference>
<comment type="caution">
    <text evidence="3">The sequence shown here is derived from an EMBL/GenBank/DDBJ whole genome shotgun (WGS) entry which is preliminary data.</text>
</comment>
<evidence type="ECO:0000313" key="4">
    <source>
        <dbReference type="Proteomes" id="UP001058974"/>
    </source>
</evidence>
<evidence type="ECO:0000256" key="1">
    <source>
        <dbReference type="SAM" id="MobiDB-lite"/>
    </source>
</evidence>
<dbReference type="InterPro" id="IPR001810">
    <property type="entry name" value="F-box_dom"/>
</dbReference>
<evidence type="ECO:0000313" key="3">
    <source>
        <dbReference type="EMBL" id="KAI5395049.1"/>
    </source>
</evidence>
<dbReference type="InterPro" id="IPR050648">
    <property type="entry name" value="F-box_LRR-repeat"/>
</dbReference>
<dbReference type="GO" id="GO:0051302">
    <property type="term" value="P:regulation of cell division"/>
    <property type="evidence" value="ECO:0007669"/>
    <property type="project" value="EnsemblPlants"/>
</dbReference>
<dbReference type="Pfam" id="PF12937">
    <property type="entry name" value="F-box-like"/>
    <property type="match status" value="1"/>
</dbReference>
<dbReference type="EMBL" id="JAMSHJ010000006">
    <property type="protein sequence ID" value="KAI5395049.1"/>
    <property type="molecule type" value="Genomic_DNA"/>
</dbReference>
<dbReference type="InterPro" id="IPR036047">
    <property type="entry name" value="F-box-like_dom_sf"/>
</dbReference>
<dbReference type="Proteomes" id="UP001058974">
    <property type="component" value="Chromosome 6"/>
</dbReference>
<dbReference type="PROSITE" id="PS50181">
    <property type="entry name" value="FBOX"/>
    <property type="match status" value="1"/>
</dbReference>
<dbReference type="GO" id="GO:0031146">
    <property type="term" value="P:SCF-dependent proteasomal ubiquitin-dependent protein catabolic process"/>
    <property type="evidence" value="ECO:0007669"/>
    <property type="project" value="EnsemblPlants"/>
</dbReference>
<dbReference type="SUPFAM" id="SSF52047">
    <property type="entry name" value="RNI-like"/>
    <property type="match status" value="1"/>
</dbReference>
<dbReference type="GO" id="GO:0035861">
    <property type="term" value="C:site of double-strand break"/>
    <property type="evidence" value="ECO:0007669"/>
    <property type="project" value="EnsemblPlants"/>
</dbReference>
<keyword evidence="4" id="KW-1185">Reference proteome</keyword>
<feature type="region of interest" description="Disordered" evidence="1">
    <location>
        <begin position="1"/>
        <end position="35"/>
    </location>
</feature>
<dbReference type="GO" id="GO:0009555">
    <property type="term" value="P:pollen development"/>
    <property type="evidence" value="ECO:0007669"/>
    <property type="project" value="EnsemblPlants"/>
</dbReference>
<feature type="compositionally biased region" description="Low complexity" evidence="1">
    <location>
        <begin position="1"/>
        <end position="21"/>
    </location>
</feature>
<evidence type="ECO:0000259" key="2">
    <source>
        <dbReference type="PROSITE" id="PS50181"/>
    </source>
</evidence>